<dbReference type="Gene3D" id="3.30.70.1060">
    <property type="entry name" value="Dimeric alpha+beta barrel"/>
    <property type="match status" value="1"/>
</dbReference>
<evidence type="ECO:0000313" key="3">
    <source>
        <dbReference type="EMBL" id="HHL43032.1"/>
    </source>
</evidence>
<dbReference type="EMBL" id="DRMJ01000273">
    <property type="protein sequence ID" value="HHL43032.1"/>
    <property type="molecule type" value="Genomic_DNA"/>
</dbReference>
<evidence type="ECO:0000259" key="2">
    <source>
        <dbReference type="Pfam" id="PF03795"/>
    </source>
</evidence>
<dbReference type="Proteomes" id="UP000885830">
    <property type="component" value="Unassembled WGS sequence"/>
</dbReference>
<sequence>MSLTPQHTIAICFDKKHSDIAARRLEYLAAHLAYVENHLDMIFVAGPILDRDGETIIGSQYIYNTADHETAISLFENDPYFKSDIWESVHLHPFYGAAGTAVGGLAFKNNSASS</sequence>
<dbReference type="SUPFAM" id="SSF54909">
    <property type="entry name" value="Dimeric alpha+beta barrel"/>
    <property type="match status" value="1"/>
</dbReference>
<gene>
    <name evidence="3" type="ORF">ENJ42_05395</name>
</gene>
<feature type="domain" description="YCII-related" evidence="2">
    <location>
        <begin position="12"/>
        <end position="94"/>
    </location>
</feature>
<dbReference type="InterPro" id="IPR051807">
    <property type="entry name" value="Sec-metab_biosynth-assoc"/>
</dbReference>
<dbReference type="InterPro" id="IPR005545">
    <property type="entry name" value="YCII"/>
</dbReference>
<organism evidence="3">
    <name type="scientific">Hellea balneolensis</name>
    <dbReference type="NCBI Taxonomy" id="287478"/>
    <lineage>
        <taxon>Bacteria</taxon>
        <taxon>Pseudomonadati</taxon>
        <taxon>Pseudomonadota</taxon>
        <taxon>Alphaproteobacteria</taxon>
        <taxon>Maricaulales</taxon>
        <taxon>Robiginitomaculaceae</taxon>
        <taxon>Hellea</taxon>
    </lineage>
</organism>
<proteinExistence type="inferred from homology"/>
<comment type="caution">
    <text evidence="3">The sequence shown here is derived from an EMBL/GenBank/DDBJ whole genome shotgun (WGS) entry which is preliminary data.</text>
</comment>
<name>A0A7C5M033_9PROT</name>
<accession>A0A7C5M033</accession>
<evidence type="ECO:0000256" key="1">
    <source>
        <dbReference type="ARBA" id="ARBA00007689"/>
    </source>
</evidence>
<reference evidence="3" key="1">
    <citation type="journal article" date="2020" name="mSystems">
        <title>Genome- and Community-Level Interaction Insights into Carbon Utilization and Element Cycling Functions of Hydrothermarchaeota in Hydrothermal Sediment.</title>
        <authorList>
            <person name="Zhou Z."/>
            <person name="Liu Y."/>
            <person name="Xu W."/>
            <person name="Pan J."/>
            <person name="Luo Z.H."/>
            <person name="Li M."/>
        </authorList>
    </citation>
    <scope>NUCLEOTIDE SEQUENCE [LARGE SCALE GENOMIC DNA]</scope>
    <source>
        <strain evidence="3">HyVt-485</strain>
    </source>
</reference>
<dbReference type="PANTHER" id="PTHR33606">
    <property type="entry name" value="PROTEIN YCII"/>
    <property type="match status" value="1"/>
</dbReference>
<dbReference type="PANTHER" id="PTHR33606:SF3">
    <property type="entry name" value="PROTEIN YCII"/>
    <property type="match status" value="1"/>
</dbReference>
<protein>
    <submittedName>
        <fullName evidence="3">YciI family protein</fullName>
    </submittedName>
</protein>
<dbReference type="Pfam" id="PF03795">
    <property type="entry name" value="YCII"/>
    <property type="match status" value="1"/>
</dbReference>
<dbReference type="AlphaFoldDB" id="A0A7C5M033"/>
<comment type="similarity">
    <text evidence="1">Belongs to the YciI family.</text>
</comment>
<dbReference type="InterPro" id="IPR011008">
    <property type="entry name" value="Dimeric_a/b-barrel"/>
</dbReference>